<dbReference type="GO" id="GO:0016887">
    <property type="term" value="F:ATP hydrolysis activity"/>
    <property type="evidence" value="ECO:0007669"/>
    <property type="project" value="InterPro"/>
</dbReference>
<evidence type="ECO:0000259" key="5">
    <source>
        <dbReference type="PROSITE" id="PS50893"/>
    </source>
</evidence>
<evidence type="ECO:0000256" key="4">
    <source>
        <dbReference type="SAM" id="MobiDB-lite"/>
    </source>
</evidence>
<reference evidence="6" key="1">
    <citation type="submission" date="2022-11" db="EMBL/GenBank/DDBJ databases">
        <authorList>
            <person name="Petersen C."/>
        </authorList>
    </citation>
    <scope>NUCLEOTIDE SEQUENCE</scope>
    <source>
        <strain evidence="6">IBT 29864</strain>
    </source>
</reference>
<keyword evidence="2" id="KW-0547">Nucleotide-binding</keyword>
<dbReference type="PANTHER" id="PTHR24223:SF399">
    <property type="entry name" value="ABC TRANSPORTER ATNG"/>
    <property type="match status" value="1"/>
</dbReference>
<dbReference type="Gene3D" id="3.40.50.300">
    <property type="entry name" value="P-loop containing nucleotide triphosphate hydrolases"/>
    <property type="match status" value="1"/>
</dbReference>
<keyword evidence="7" id="KW-1185">Reference proteome</keyword>
<dbReference type="GO" id="GO:0005524">
    <property type="term" value="F:ATP binding"/>
    <property type="evidence" value="ECO:0007669"/>
    <property type="project" value="UniProtKB-KW"/>
</dbReference>
<dbReference type="InterPro" id="IPR050173">
    <property type="entry name" value="ABC_transporter_C-like"/>
</dbReference>
<organism evidence="6 7">
    <name type="scientific">Penicillium cataractarum</name>
    <dbReference type="NCBI Taxonomy" id="2100454"/>
    <lineage>
        <taxon>Eukaryota</taxon>
        <taxon>Fungi</taxon>
        <taxon>Dikarya</taxon>
        <taxon>Ascomycota</taxon>
        <taxon>Pezizomycotina</taxon>
        <taxon>Eurotiomycetes</taxon>
        <taxon>Eurotiomycetidae</taxon>
        <taxon>Eurotiales</taxon>
        <taxon>Aspergillaceae</taxon>
        <taxon>Penicillium</taxon>
    </lineage>
</organism>
<dbReference type="PANTHER" id="PTHR24223">
    <property type="entry name" value="ATP-BINDING CASSETTE SUB-FAMILY C"/>
    <property type="match status" value="1"/>
</dbReference>
<dbReference type="RefSeq" id="XP_056556818.1">
    <property type="nucleotide sequence ID" value="XM_056698293.1"/>
</dbReference>
<sequence length="561" mass="60167">MLGFAVYSLLSQRNGTALTHSVTFSTLTLFSLLEQPVNTLVKGGEQLIAVLKGFQRIQEYLTLDEKPVRQLTTQNDSEYEHAEGKREFIPPDSIIHGHVDIEQTFPGKFAVLRNVSGRFPEMKIPSLQNLSLEIDEGRITMVTGQIGCGKSLFLQLLLHEIPYFGSMWTSASQAAYCGQTAWLFSETIRDNIPGSYEWDKPWYYEVLRACALDVDGQNMPKGHYTQVGVRGFRISGGQQMLISLARALYSKQKVLILDNVMTGIDQRTLQHMLHSLFSSSGLLRRNKHTVVLATTFGMIKPPLHYADSVILLGHQGPTTLYAALEGSHWPLRPESPDGSAAMPLKQSSQKSALGSPNHLTRLTFITMVRLSSLLALVGLLGAPLVAAAYNETEQNENATCDNGCFFSSFNGSCANDAACMCDQQKYREAYFCCMGKKCASSVLPDSIVRQQADCDARNMPFTFDALAVCGITLTTSTTSSTTATSAGATASTASTASTTSSAGSSTGTSAASSTNASGSSATASKTSTASSTSTPTGNSASANTVMLNAVVGIFAASVMLS</sequence>
<dbReference type="InterPro" id="IPR027417">
    <property type="entry name" value="P-loop_NTPase"/>
</dbReference>
<protein>
    <submittedName>
        <fullName evidence="6">Cyclic peptide transporter</fullName>
    </submittedName>
</protein>
<evidence type="ECO:0000313" key="7">
    <source>
        <dbReference type="Proteomes" id="UP001147782"/>
    </source>
</evidence>
<evidence type="ECO:0000256" key="2">
    <source>
        <dbReference type="ARBA" id="ARBA00022741"/>
    </source>
</evidence>
<dbReference type="SUPFAM" id="SSF52540">
    <property type="entry name" value="P-loop containing nucleoside triphosphate hydrolases"/>
    <property type="match status" value="1"/>
</dbReference>
<gene>
    <name evidence="6" type="ORF">N7496_005364</name>
</gene>
<dbReference type="GO" id="GO:0042626">
    <property type="term" value="F:ATPase-coupled transmembrane transporter activity"/>
    <property type="evidence" value="ECO:0007669"/>
    <property type="project" value="TreeGrafter"/>
</dbReference>
<dbReference type="PROSITE" id="PS00211">
    <property type="entry name" value="ABC_TRANSPORTER_1"/>
    <property type="match status" value="1"/>
</dbReference>
<name>A0A9W9SH78_9EURO</name>
<feature type="domain" description="ABC transporter" evidence="5">
    <location>
        <begin position="110"/>
        <end position="339"/>
    </location>
</feature>
<comment type="caution">
    <text evidence="6">The sequence shown here is derived from an EMBL/GenBank/DDBJ whole genome shotgun (WGS) entry which is preliminary data.</text>
</comment>
<dbReference type="OrthoDB" id="5234364at2759"/>
<proteinExistence type="predicted"/>
<evidence type="ECO:0000256" key="3">
    <source>
        <dbReference type="ARBA" id="ARBA00022840"/>
    </source>
</evidence>
<dbReference type="Pfam" id="PF00005">
    <property type="entry name" value="ABC_tran"/>
    <property type="match status" value="1"/>
</dbReference>
<dbReference type="EMBL" id="JAPZBS010000004">
    <property type="protein sequence ID" value="KAJ5377955.1"/>
    <property type="molecule type" value="Genomic_DNA"/>
</dbReference>
<keyword evidence="3" id="KW-0067">ATP-binding</keyword>
<evidence type="ECO:0000313" key="6">
    <source>
        <dbReference type="EMBL" id="KAJ5377955.1"/>
    </source>
</evidence>
<dbReference type="PROSITE" id="PS50893">
    <property type="entry name" value="ABC_TRANSPORTER_2"/>
    <property type="match status" value="1"/>
</dbReference>
<dbReference type="GeneID" id="81437472"/>
<dbReference type="InterPro" id="IPR017871">
    <property type="entry name" value="ABC_transporter-like_CS"/>
</dbReference>
<accession>A0A9W9SH78</accession>
<reference evidence="6" key="2">
    <citation type="journal article" date="2023" name="IMA Fungus">
        <title>Comparative genomic study of the Penicillium genus elucidates a diverse pangenome and 15 lateral gene transfer events.</title>
        <authorList>
            <person name="Petersen C."/>
            <person name="Sorensen T."/>
            <person name="Nielsen M.R."/>
            <person name="Sondergaard T.E."/>
            <person name="Sorensen J.L."/>
            <person name="Fitzpatrick D.A."/>
            <person name="Frisvad J.C."/>
            <person name="Nielsen K.L."/>
        </authorList>
    </citation>
    <scope>NUCLEOTIDE SEQUENCE</scope>
    <source>
        <strain evidence="6">IBT 29864</strain>
    </source>
</reference>
<dbReference type="Proteomes" id="UP001147782">
    <property type="component" value="Unassembled WGS sequence"/>
</dbReference>
<dbReference type="GO" id="GO:0016020">
    <property type="term" value="C:membrane"/>
    <property type="evidence" value="ECO:0007669"/>
    <property type="project" value="UniProtKB-SubCell"/>
</dbReference>
<dbReference type="InterPro" id="IPR003593">
    <property type="entry name" value="AAA+_ATPase"/>
</dbReference>
<feature type="region of interest" description="Disordered" evidence="4">
    <location>
        <begin position="495"/>
        <end position="540"/>
    </location>
</feature>
<dbReference type="AlphaFoldDB" id="A0A9W9SH78"/>
<comment type="subcellular location">
    <subcellularLocation>
        <location evidence="1">Membrane</location>
        <topology evidence="1">Multi-pass membrane protein</topology>
    </subcellularLocation>
</comment>
<evidence type="ECO:0000256" key="1">
    <source>
        <dbReference type="ARBA" id="ARBA00004141"/>
    </source>
</evidence>
<dbReference type="SMART" id="SM00382">
    <property type="entry name" value="AAA"/>
    <property type="match status" value="1"/>
</dbReference>
<dbReference type="InterPro" id="IPR003439">
    <property type="entry name" value="ABC_transporter-like_ATP-bd"/>
</dbReference>